<organism evidence="2 3">
    <name type="scientific">Stylosanthes scabra</name>
    <dbReference type="NCBI Taxonomy" id="79078"/>
    <lineage>
        <taxon>Eukaryota</taxon>
        <taxon>Viridiplantae</taxon>
        <taxon>Streptophyta</taxon>
        <taxon>Embryophyta</taxon>
        <taxon>Tracheophyta</taxon>
        <taxon>Spermatophyta</taxon>
        <taxon>Magnoliopsida</taxon>
        <taxon>eudicotyledons</taxon>
        <taxon>Gunneridae</taxon>
        <taxon>Pentapetalae</taxon>
        <taxon>rosids</taxon>
        <taxon>fabids</taxon>
        <taxon>Fabales</taxon>
        <taxon>Fabaceae</taxon>
        <taxon>Papilionoideae</taxon>
        <taxon>50 kb inversion clade</taxon>
        <taxon>dalbergioids sensu lato</taxon>
        <taxon>Dalbergieae</taxon>
        <taxon>Pterocarpus clade</taxon>
        <taxon>Stylosanthes</taxon>
    </lineage>
</organism>
<feature type="region of interest" description="Disordered" evidence="1">
    <location>
        <begin position="67"/>
        <end position="100"/>
    </location>
</feature>
<sequence>MISVGISIGNDVMLFPRALFASVSSRRRKIRRKPLAEKEILLAAKFPSNRTASLSLKFSSTLTASPKTATTTFGHGPENGARENDDATRRRKTGTHLSLSPSHCRLRRHREEEHATSAAAVSTVLTVAATTVAAACRPAATGILATVAPAASANCNRAISDVIKLMLNEPWINYSEIPADVQNRWLDKWAEGFTWPKEQKKQIRKTYVYRAGRRYQQIMWDVCGGELQRLK</sequence>
<dbReference type="Proteomes" id="UP001341840">
    <property type="component" value="Unassembled WGS sequence"/>
</dbReference>
<keyword evidence="3" id="KW-1185">Reference proteome</keyword>
<evidence type="ECO:0000313" key="3">
    <source>
        <dbReference type="Proteomes" id="UP001341840"/>
    </source>
</evidence>
<evidence type="ECO:0000256" key="1">
    <source>
        <dbReference type="SAM" id="MobiDB-lite"/>
    </source>
</evidence>
<gene>
    <name evidence="2" type="ORF">PIB30_026598</name>
</gene>
<name>A0ABU6U975_9FABA</name>
<evidence type="ECO:0000313" key="2">
    <source>
        <dbReference type="EMBL" id="MED6157786.1"/>
    </source>
</evidence>
<comment type="caution">
    <text evidence="2">The sequence shown here is derived from an EMBL/GenBank/DDBJ whole genome shotgun (WGS) entry which is preliminary data.</text>
</comment>
<protein>
    <submittedName>
        <fullName evidence="2">Uncharacterized protein</fullName>
    </submittedName>
</protein>
<proteinExistence type="predicted"/>
<accession>A0ABU6U975</accession>
<dbReference type="EMBL" id="JASCZI010120929">
    <property type="protein sequence ID" value="MED6157786.1"/>
    <property type="molecule type" value="Genomic_DNA"/>
</dbReference>
<reference evidence="2 3" key="1">
    <citation type="journal article" date="2023" name="Plants (Basel)">
        <title>Bridging the Gap: Combining Genomics and Transcriptomics Approaches to Understand Stylosanthes scabra, an Orphan Legume from the Brazilian Caatinga.</title>
        <authorList>
            <person name="Ferreira-Neto J.R.C."/>
            <person name="da Silva M.D."/>
            <person name="Binneck E."/>
            <person name="de Melo N.F."/>
            <person name="da Silva R.H."/>
            <person name="de Melo A.L.T.M."/>
            <person name="Pandolfi V."/>
            <person name="Bustamante F.O."/>
            <person name="Brasileiro-Vidal A.C."/>
            <person name="Benko-Iseppon A.M."/>
        </authorList>
    </citation>
    <scope>NUCLEOTIDE SEQUENCE [LARGE SCALE GENOMIC DNA]</scope>
    <source>
        <tissue evidence="2">Leaves</tissue>
    </source>
</reference>